<proteinExistence type="predicted"/>
<evidence type="ECO:0000256" key="2">
    <source>
        <dbReference type="ARBA" id="ARBA00022679"/>
    </source>
</evidence>
<dbReference type="RefSeq" id="WP_115370100.1">
    <property type="nucleotide sequence ID" value="NZ_UGPZ01000003.1"/>
</dbReference>
<sequence length="273" mass="32203">MNQQSTLTLAGIPETMLITLWAKAIESQHKNPIIKDEKALELIQQIDYDFNKFKRSAFSQVGIATRAKLIDDETLAFINKHSQAIIIQIGAGLDTRFYRLGCPSHIVWYDIDVSMAMAYRSKLIAPQDNVHMLDFSMLDKEWVAYIQNKDLPILVIVEGVLMYFDESKVRQFFDLLCDNFNHLEVVFDMLYYKGVGNVKKTDAVSKTKDQPEYLWSMLNSRDIEHWHHKIHFIKEYHMSDYYGNRCPFPFNLLYKLPYFYKNFNQRVVKLELY</sequence>
<dbReference type="GO" id="GO:0008168">
    <property type="term" value="F:methyltransferase activity"/>
    <property type="evidence" value="ECO:0007669"/>
    <property type="project" value="UniProtKB-KW"/>
</dbReference>
<gene>
    <name evidence="3" type="ORF">NCTC9426_02722</name>
</gene>
<protein>
    <submittedName>
        <fullName evidence="3">O-Methyltransferase involved in polyketide biosynthesis</fullName>
    </submittedName>
</protein>
<dbReference type="InterPro" id="IPR016874">
    <property type="entry name" value="TcmP-like"/>
</dbReference>
<accession>A0A378Q4A2</accession>
<dbReference type="PANTHER" id="PTHR43619">
    <property type="entry name" value="S-ADENOSYL-L-METHIONINE-DEPENDENT METHYLTRANSFERASE YKTD-RELATED"/>
    <property type="match status" value="1"/>
</dbReference>
<dbReference type="Pfam" id="PF04072">
    <property type="entry name" value="LCM"/>
    <property type="match status" value="1"/>
</dbReference>
<keyword evidence="1 3" id="KW-0489">Methyltransferase</keyword>
<reference evidence="3 4" key="1">
    <citation type="submission" date="2018-06" db="EMBL/GenBank/DDBJ databases">
        <authorList>
            <consortium name="Pathogen Informatics"/>
            <person name="Doyle S."/>
        </authorList>
    </citation>
    <scope>NUCLEOTIDE SEQUENCE [LARGE SCALE GENOMIC DNA]</scope>
    <source>
        <strain evidence="3 4">NCTC9426</strain>
    </source>
</reference>
<dbReference type="InterPro" id="IPR007213">
    <property type="entry name" value="Ppm1/Ppm2/Tcmp"/>
</dbReference>
<keyword evidence="2 3" id="KW-0808">Transferase</keyword>
<dbReference type="Gene3D" id="3.40.50.150">
    <property type="entry name" value="Vaccinia Virus protein VP39"/>
    <property type="match status" value="1"/>
</dbReference>
<evidence type="ECO:0000256" key="1">
    <source>
        <dbReference type="ARBA" id="ARBA00022603"/>
    </source>
</evidence>
<evidence type="ECO:0000313" key="3">
    <source>
        <dbReference type="EMBL" id="STY93987.1"/>
    </source>
</evidence>
<dbReference type="SUPFAM" id="SSF53335">
    <property type="entry name" value="S-adenosyl-L-methionine-dependent methyltransferases"/>
    <property type="match status" value="1"/>
</dbReference>
<organism evidence="3 4">
    <name type="scientific">Moraxella bovis</name>
    <dbReference type="NCBI Taxonomy" id="476"/>
    <lineage>
        <taxon>Bacteria</taxon>
        <taxon>Pseudomonadati</taxon>
        <taxon>Pseudomonadota</taxon>
        <taxon>Gammaproteobacteria</taxon>
        <taxon>Moraxellales</taxon>
        <taxon>Moraxellaceae</taxon>
        <taxon>Moraxella</taxon>
    </lineage>
</organism>
<dbReference type="PANTHER" id="PTHR43619:SF2">
    <property type="entry name" value="S-ADENOSYL-L-METHIONINE-DEPENDENT METHYLTRANSFERASES SUPERFAMILY PROTEIN"/>
    <property type="match status" value="1"/>
</dbReference>
<name>A0A378Q4A2_MORBO</name>
<dbReference type="InterPro" id="IPR029063">
    <property type="entry name" value="SAM-dependent_MTases_sf"/>
</dbReference>
<dbReference type="Proteomes" id="UP000254133">
    <property type="component" value="Unassembled WGS sequence"/>
</dbReference>
<dbReference type="EMBL" id="UGPZ01000003">
    <property type="protein sequence ID" value="STY93987.1"/>
    <property type="molecule type" value="Genomic_DNA"/>
</dbReference>
<dbReference type="GO" id="GO:0032259">
    <property type="term" value="P:methylation"/>
    <property type="evidence" value="ECO:0007669"/>
    <property type="project" value="UniProtKB-KW"/>
</dbReference>
<dbReference type="AlphaFoldDB" id="A0A378Q4A2"/>
<dbReference type="PIRSF" id="PIRSF028177">
    <property type="entry name" value="Polyketide_synth_Omtfrase_TcmP"/>
    <property type="match status" value="1"/>
</dbReference>
<evidence type="ECO:0000313" key="4">
    <source>
        <dbReference type="Proteomes" id="UP000254133"/>
    </source>
</evidence>